<evidence type="ECO:0000256" key="1">
    <source>
        <dbReference type="PIRNR" id="PIRNR000994"/>
    </source>
</evidence>
<comment type="similarity">
    <text evidence="1">Belongs to the XhoI type II restriction endonuclease family.</text>
</comment>
<name>A0ABV7JLQ3_9SPHI</name>
<gene>
    <name evidence="2" type="ORF">ACFOET_10920</name>
</gene>
<comment type="caution">
    <text evidence="2">The sequence shown here is derived from an EMBL/GenBank/DDBJ whole genome shotgun (WGS) entry which is preliminary data.</text>
</comment>
<keyword evidence="1" id="KW-0680">Restriction system</keyword>
<dbReference type="InterPro" id="IPR007636">
    <property type="entry name" value="Restrct_endonuc_II_XhoI"/>
</dbReference>
<dbReference type="RefSeq" id="WP_379022484.1">
    <property type="nucleotide sequence ID" value="NZ_JBHRTA010000031.1"/>
</dbReference>
<proteinExistence type="inferred from homology"/>
<organism evidence="2 3">
    <name type="scientific">Parapedobacter deserti</name>
    <dbReference type="NCBI Taxonomy" id="1912957"/>
    <lineage>
        <taxon>Bacteria</taxon>
        <taxon>Pseudomonadati</taxon>
        <taxon>Bacteroidota</taxon>
        <taxon>Sphingobacteriia</taxon>
        <taxon>Sphingobacteriales</taxon>
        <taxon>Sphingobacteriaceae</taxon>
        <taxon>Parapedobacter</taxon>
    </lineage>
</organism>
<dbReference type="EC" id="3.1.21.4" evidence="1"/>
<protein>
    <recommendedName>
        <fullName evidence="1">Type-2 restriction enzyme</fullName>
        <ecNumber evidence="1">3.1.21.4</ecNumber>
    </recommendedName>
</protein>
<accession>A0ABV7JLQ3</accession>
<dbReference type="Proteomes" id="UP001595526">
    <property type="component" value="Unassembled WGS sequence"/>
</dbReference>
<keyword evidence="3" id="KW-1185">Reference proteome</keyword>
<dbReference type="GO" id="GO:0004519">
    <property type="term" value="F:endonuclease activity"/>
    <property type="evidence" value="ECO:0007669"/>
    <property type="project" value="UniProtKB-KW"/>
</dbReference>
<dbReference type="PIRSF" id="PIRSF000994">
    <property type="entry name" value="Restrict_endonuc_II_XhoI"/>
    <property type="match status" value="1"/>
</dbReference>
<keyword evidence="1" id="KW-0540">Nuclease</keyword>
<comment type="function">
    <text evidence="1">A P subtype restriction enzyme that recognizes the double-stranded sequence 5'-CTCGAG-3' and cleaves after C-1.</text>
</comment>
<comment type="catalytic activity">
    <reaction evidence="1">
        <text>Endonucleolytic cleavage of DNA to give specific double-stranded fragments with terminal 5'-phosphates.</text>
        <dbReference type="EC" id="3.1.21.4"/>
    </reaction>
</comment>
<sequence length="244" mass="27516">MGLNLSDFEPLTTEAVKAFWENRYSARQKQIELGITDKGERAGVTGGKNMDGFIALAKEIVIKNGLSDAEIHFTQKVLTLPGYFRPTKLWDMLVVRDNRLIAALEFKSHVGPSFSNNFNNRAEEAIGTAVDLWTAYREGAFGTANRPFVGWLILVEDCESAHKPVTDRSPHFPIFPDFKDASYITRYDIMCKKLMQEQLYNTATTIISPREGKETGEYLDLNESTGIKRFIREFAGHIAVEAAR</sequence>
<evidence type="ECO:0000313" key="3">
    <source>
        <dbReference type="Proteomes" id="UP001595526"/>
    </source>
</evidence>
<dbReference type="EMBL" id="JBHRTA010000031">
    <property type="protein sequence ID" value="MFC3198122.1"/>
    <property type="molecule type" value="Genomic_DNA"/>
</dbReference>
<keyword evidence="1 2" id="KW-0255">Endonuclease</keyword>
<dbReference type="Pfam" id="PF04555">
    <property type="entry name" value="XhoI"/>
    <property type="match status" value="1"/>
</dbReference>
<evidence type="ECO:0000313" key="2">
    <source>
        <dbReference type="EMBL" id="MFC3198122.1"/>
    </source>
</evidence>
<reference evidence="3" key="1">
    <citation type="journal article" date="2019" name="Int. J. Syst. Evol. Microbiol.">
        <title>The Global Catalogue of Microorganisms (GCM) 10K type strain sequencing project: providing services to taxonomists for standard genome sequencing and annotation.</title>
        <authorList>
            <consortium name="The Broad Institute Genomics Platform"/>
            <consortium name="The Broad Institute Genome Sequencing Center for Infectious Disease"/>
            <person name="Wu L."/>
            <person name="Ma J."/>
        </authorList>
    </citation>
    <scope>NUCLEOTIDE SEQUENCE [LARGE SCALE GENOMIC DNA]</scope>
    <source>
        <strain evidence="3">KCTC 52416</strain>
    </source>
</reference>
<keyword evidence="1" id="KW-0378">Hydrolase</keyword>